<keyword evidence="1" id="KW-0472">Membrane</keyword>
<dbReference type="OrthoDB" id="1411407at2"/>
<evidence type="ECO:0000313" key="3">
    <source>
        <dbReference type="Proteomes" id="UP000238937"/>
    </source>
</evidence>
<dbReference type="PANTHER" id="PTHR30221">
    <property type="entry name" value="SMALL-CONDUCTANCE MECHANOSENSITIVE CHANNEL"/>
    <property type="match status" value="1"/>
</dbReference>
<accession>A0A2T1FYB1</accession>
<dbReference type="PANTHER" id="PTHR30221:SF1">
    <property type="entry name" value="SMALL-CONDUCTANCE MECHANOSENSITIVE CHANNEL"/>
    <property type="match status" value="1"/>
</dbReference>
<feature type="transmembrane region" description="Helical" evidence="1">
    <location>
        <begin position="514"/>
        <end position="533"/>
    </location>
</feature>
<feature type="transmembrane region" description="Helical" evidence="1">
    <location>
        <begin position="147"/>
        <end position="168"/>
    </location>
</feature>
<dbReference type="AlphaFoldDB" id="A0A2T1FYB1"/>
<comment type="caution">
    <text evidence="2">The sequence shown here is derived from an EMBL/GenBank/DDBJ whole genome shotgun (WGS) entry which is preliminary data.</text>
</comment>
<evidence type="ECO:0000313" key="2">
    <source>
        <dbReference type="EMBL" id="PSB49979.1"/>
    </source>
</evidence>
<dbReference type="NCBIfam" id="NF033912">
    <property type="entry name" value="msc"/>
    <property type="match status" value="1"/>
</dbReference>
<dbReference type="InterPro" id="IPR008910">
    <property type="entry name" value="MSC_TM_helix"/>
</dbReference>
<feature type="transmembrane region" description="Helical" evidence="1">
    <location>
        <begin position="294"/>
        <end position="318"/>
    </location>
</feature>
<feature type="transmembrane region" description="Helical" evidence="1">
    <location>
        <begin position="446"/>
        <end position="470"/>
    </location>
</feature>
<feature type="transmembrane region" description="Helical" evidence="1">
    <location>
        <begin position="482"/>
        <end position="502"/>
    </location>
</feature>
<protein>
    <submittedName>
        <fullName evidence="2">Uncharacterized protein</fullName>
    </submittedName>
</protein>
<feature type="transmembrane region" description="Helical" evidence="1">
    <location>
        <begin position="338"/>
        <end position="358"/>
    </location>
</feature>
<name>A0A2T1FYB1_9CYAN</name>
<dbReference type="RefSeq" id="WP_106310576.1">
    <property type="nucleotide sequence ID" value="NZ_PVWO01000419.1"/>
</dbReference>
<keyword evidence="1" id="KW-1133">Transmembrane helix</keyword>
<gene>
    <name evidence="2" type="ORF">C7B77_23330</name>
</gene>
<feature type="transmembrane region" description="Helical" evidence="1">
    <location>
        <begin position="54"/>
        <end position="76"/>
    </location>
</feature>
<dbReference type="Gene3D" id="1.10.287.1260">
    <property type="match status" value="2"/>
</dbReference>
<feature type="transmembrane region" description="Helical" evidence="1">
    <location>
        <begin position="206"/>
        <end position="223"/>
    </location>
</feature>
<keyword evidence="3" id="KW-1185">Reference proteome</keyword>
<proteinExistence type="predicted"/>
<dbReference type="Proteomes" id="UP000238937">
    <property type="component" value="Unassembled WGS sequence"/>
</dbReference>
<feature type="transmembrane region" description="Helical" evidence="1">
    <location>
        <begin position="114"/>
        <end position="135"/>
    </location>
</feature>
<dbReference type="Pfam" id="PF05552">
    <property type="entry name" value="MS_channel_1st_1"/>
    <property type="match status" value="4"/>
</dbReference>
<reference evidence="2 3" key="1">
    <citation type="submission" date="2018-03" db="EMBL/GenBank/DDBJ databases">
        <title>The ancient ancestry and fast evolution of plastids.</title>
        <authorList>
            <person name="Moore K.R."/>
            <person name="Magnabosco C."/>
            <person name="Momper L."/>
            <person name="Gold D.A."/>
            <person name="Bosak T."/>
            <person name="Fournier G.P."/>
        </authorList>
    </citation>
    <scope>NUCLEOTIDE SEQUENCE [LARGE SCALE GENOMIC DNA]</scope>
    <source>
        <strain evidence="2 3">CCALA 037</strain>
    </source>
</reference>
<evidence type="ECO:0000256" key="1">
    <source>
        <dbReference type="SAM" id="Phobius"/>
    </source>
</evidence>
<dbReference type="GO" id="GO:0008381">
    <property type="term" value="F:mechanosensitive monoatomic ion channel activity"/>
    <property type="evidence" value="ECO:0007669"/>
    <property type="project" value="InterPro"/>
</dbReference>
<sequence length="554" mass="58026">MNETWQLISAGTETSQLIAKNWLVAQAAVPIANPNISTTGIENLARQTGGTIGAYLPSLLGAIVTLFIGWIVAFIVSSVVRNLLKRTDLDNRLGRMATGTSSSNMNTEKLVGDIVFWLIFLFAVLAFLNALNLTVVAQPLNNVLNQILAFIPKLASAAALAAVAWLVATAVKAIVVRTAGTIVPAMSQRMAVGENQVLPSETLGNALYWFVFLFFLPLILDVLDLRGPLAPVQNLLNDILSALPNIFKAGLIALVGWFVARIVRELTTNLLAAAGTERLAAKIGLNRAAPGQSLSALLGTIVYVMILIPTAVAALDALQIPAISGPATSMLQRVLDTIPQILTAAVILAVAFVISQFVGDLVANLLNGLGFNGIFRALGLHTLHQSTLRDTPVTPVTGSEIVPPPTKQTPSEVAGLIARVGVMLIATVAATEVLGIPSLNDLVQGLLIIAGQVLAGVLVFGIGLFLANLAQRVVSSSGTHQAQVLGQVARLAIIAFVGAMALQQMGIAASIVNLAFGLMLGAIAVAVAISFGLGGRDVASEQLRDWLAGFRDKR</sequence>
<keyword evidence="1" id="KW-0812">Transmembrane</keyword>
<feature type="transmembrane region" description="Helical" evidence="1">
    <location>
        <begin position="235"/>
        <end position="260"/>
    </location>
</feature>
<dbReference type="EMBL" id="PVWO01000419">
    <property type="protein sequence ID" value="PSB49979.1"/>
    <property type="molecule type" value="Genomic_DNA"/>
</dbReference>
<organism evidence="2 3">
    <name type="scientific">Chamaesiphon polymorphus CCALA 037</name>
    <dbReference type="NCBI Taxonomy" id="2107692"/>
    <lineage>
        <taxon>Bacteria</taxon>
        <taxon>Bacillati</taxon>
        <taxon>Cyanobacteriota</taxon>
        <taxon>Cyanophyceae</taxon>
        <taxon>Gomontiellales</taxon>
        <taxon>Chamaesiphonaceae</taxon>
        <taxon>Chamaesiphon</taxon>
    </lineage>
</organism>
<dbReference type="InterPro" id="IPR045275">
    <property type="entry name" value="MscS_archaea/bacteria_type"/>
</dbReference>
<feature type="transmembrane region" description="Helical" evidence="1">
    <location>
        <begin position="413"/>
        <end position="434"/>
    </location>
</feature>